<dbReference type="Pfam" id="PF06874">
    <property type="entry name" value="FBPase_2"/>
    <property type="match status" value="1"/>
</dbReference>
<dbReference type="InterPro" id="IPR029052">
    <property type="entry name" value="Metallo-depent_PP-like"/>
</dbReference>
<sequence length="640" mass="73520">MKRYYQLLKETFPTKTAVLTELINLEAIHHLPKGTEYFVSDVHGEYQAFDYLLRSGSGLLKERIQACFEDLSIRDVDLDDFTLYVLYPEEKMERETSRLGRKALEAKLASHIPYLIQVVRFVGSKYTRSKVRKAMPKEFAYIIEELLAEVERRRNKADYFQAIIDKVQALGQLDELVIALSRLIQELTVDHLHLVGDIYDRGPEPDKILDRLQGQRSVDIQWGNHDITWMGAFSGSHVCMVNVIRIAARYNNLSLIEDRYGINLRRLIEYSQAHYQPLPALTPILDGESISQSEADLLNQLQQATAILQFKLENALIERRPDFQLGHRQLLAKVCYEDKTICLDGQTYPLQDFETSCLKPDSPCQLTAEEEEILEQLMYRFQASERLARHVDLLFEKGSMYLVYNQQLLFHGCIPLHDNGDFKSLRIEGVSYAGKDLLDFYEEQIRLAYRQPHIHDDFATDLFWYLWIGETSSLFGKTAMTTFERYYIADKATHEEKKNAYYQLRNDPAICQMILTAFGLGSDSHIINGHTPVKEKAGESPIKAEGKMLVIDGGFAKGYQKKTGLAGYTLVYNSFGLQLVAHRPFTGVEDVLDGGGDIISAQRLVEEVDERILVKSTTIGEQLQQEITALEHLYHHFEDY</sequence>
<reference evidence="5 6" key="1">
    <citation type="submission" date="2021-04" db="EMBL/GenBank/DDBJ databases">
        <title>Complete genome sequence of a novel Streptococcus species.</title>
        <authorList>
            <person name="Teng J.L.L."/>
        </authorList>
    </citation>
    <scope>NUCLEOTIDE SEQUENCE [LARGE SCALE GENOMIC DNA]</scope>
    <source>
        <strain evidence="5 6">HKU75</strain>
    </source>
</reference>
<evidence type="ECO:0000313" key="6">
    <source>
        <dbReference type="Proteomes" id="UP000677616"/>
    </source>
</evidence>
<name>A0ABX7YIB2_9STRE</name>
<dbReference type="EMBL" id="CP073084">
    <property type="protein sequence ID" value="QUE53382.1"/>
    <property type="molecule type" value="Genomic_DNA"/>
</dbReference>
<dbReference type="EC" id="3.1.3.11" evidence="4"/>
<dbReference type="HAMAP" id="MF_01854">
    <property type="entry name" value="FBPase_class3"/>
    <property type="match status" value="1"/>
</dbReference>
<comment type="catalytic activity">
    <reaction evidence="4">
        <text>beta-D-fructose 1,6-bisphosphate + H2O = beta-D-fructose 6-phosphate + phosphate</text>
        <dbReference type="Rhea" id="RHEA:11064"/>
        <dbReference type="ChEBI" id="CHEBI:15377"/>
        <dbReference type="ChEBI" id="CHEBI:32966"/>
        <dbReference type="ChEBI" id="CHEBI:43474"/>
        <dbReference type="ChEBI" id="CHEBI:57634"/>
        <dbReference type="EC" id="3.1.3.11"/>
    </reaction>
</comment>
<dbReference type="SUPFAM" id="SSF56300">
    <property type="entry name" value="Metallo-dependent phosphatases"/>
    <property type="match status" value="1"/>
</dbReference>
<protein>
    <recommendedName>
        <fullName evidence="4">Fructose-1,6-bisphosphatase class 3</fullName>
        <shortName evidence="4">FBPase class 3</shortName>
        <ecNumber evidence="4">3.1.3.11</ecNumber>
    </recommendedName>
    <alternativeName>
        <fullName evidence="4">D-fructose-1,6-bisphosphate 1-phosphohydrolase class 3</fullName>
    </alternativeName>
</protein>
<dbReference type="PIRSF" id="PIRSF000906">
    <property type="entry name" value="FBPtase_Bacill"/>
    <property type="match status" value="1"/>
</dbReference>
<dbReference type="RefSeq" id="WP_212569576.1">
    <property type="nucleotide sequence ID" value="NZ_CP073084.1"/>
</dbReference>
<keyword evidence="1 4" id="KW-0378">Hydrolase</keyword>
<evidence type="ECO:0000256" key="1">
    <source>
        <dbReference type="ARBA" id="ARBA00022801"/>
    </source>
</evidence>
<proteinExistence type="inferred from homology"/>
<dbReference type="Proteomes" id="UP000677616">
    <property type="component" value="Chromosome"/>
</dbReference>
<dbReference type="InterPro" id="IPR009164">
    <property type="entry name" value="FBPtase_class3"/>
</dbReference>
<evidence type="ECO:0000256" key="4">
    <source>
        <dbReference type="HAMAP-Rule" id="MF_01854"/>
    </source>
</evidence>
<accession>A0ABX7YIB2</accession>
<comment type="pathway">
    <text evidence="4">Carbohydrate biosynthesis; gluconeogenesis.</text>
</comment>
<keyword evidence="3 4" id="KW-0119">Carbohydrate metabolism</keyword>
<evidence type="ECO:0000256" key="3">
    <source>
        <dbReference type="ARBA" id="ARBA00023277"/>
    </source>
</evidence>
<organism evidence="5 6">
    <name type="scientific">Streptococcus oriscaviae</name>
    <dbReference type="NCBI Taxonomy" id="2781599"/>
    <lineage>
        <taxon>Bacteria</taxon>
        <taxon>Bacillati</taxon>
        <taxon>Bacillota</taxon>
        <taxon>Bacilli</taxon>
        <taxon>Lactobacillales</taxon>
        <taxon>Streptococcaceae</taxon>
        <taxon>Streptococcus</taxon>
    </lineage>
</organism>
<comment type="similarity">
    <text evidence="4">Belongs to the FBPase class 3 family.</text>
</comment>
<dbReference type="Gene3D" id="3.60.21.10">
    <property type="match status" value="1"/>
</dbReference>
<keyword evidence="6" id="KW-1185">Reference proteome</keyword>
<comment type="cofactor">
    <cofactor evidence="4">
        <name>Mn(2+)</name>
        <dbReference type="ChEBI" id="CHEBI:29035"/>
    </cofactor>
</comment>
<evidence type="ECO:0000256" key="2">
    <source>
        <dbReference type="ARBA" id="ARBA00023211"/>
    </source>
</evidence>
<keyword evidence="2 4" id="KW-0464">Manganese</keyword>
<gene>
    <name evidence="4" type="primary">fbp</name>
    <name evidence="5" type="ORF">INT76_05725</name>
</gene>
<evidence type="ECO:0000313" key="5">
    <source>
        <dbReference type="EMBL" id="QUE53382.1"/>
    </source>
</evidence>